<evidence type="ECO:0000256" key="7">
    <source>
        <dbReference type="SAM" id="Phobius"/>
    </source>
</evidence>
<evidence type="ECO:0000313" key="10">
    <source>
        <dbReference type="Proteomes" id="UP001501772"/>
    </source>
</evidence>
<comment type="catalytic activity">
    <reaction evidence="1">
        <text>ATP + protein L-histidine = ADP + protein N-phospho-L-histidine.</text>
        <dbReference type="EC" id="2.7.13.3"/>
    </reaction>
</comment>
<dbReference type="Pfam" id="PF13424">
    <property type="entry name" value="TPR_12"/>
    <property type="match status" value="1"/>
</dbReference>
<keyword evidence="4" id="KW-0418">Kinase</keyword>
<comment type="caution">
    <text evidence="9">The sequence shown here is derived from an EMBL/GenBank/DDBJ whole genome shotgun (WGS) entry which is preliminary data.</text>
</comment>
<dbReference type="InterPro" id="IPR005467">
    <property type="entry name" value="His_kinase_dom"/>
</dbReference>
<name>A0ABP8BQ99_9SPHI</name>
<evidence type="ECO:0000256" key="3">
    <source>
        <dbReference type="ARBA" id="ARBA00022679"/>
    </source>
</evidence>
<dbReference type="CDD" id="cd00075">
    <property type="entry name" value="HATPase"/>
    <property type="match status" value="1"/>
</dbReference>
<dbReference type="SUPFAM" id="SSF48452">
    <property type="entry name" value="TPR-like"/>
    <property type="match status" value="2"/>
</dbReference>
<proteinExistence type="predicted"/>
<reference evidence="10" key="1">
    <citation type="journal article" date="2019" name="Int. J. Syst. Evol. Microbiol.">
        <title>The Global Catalogue of Microorganisms (GCM) 10K type strain sequencing project: providing services to taxonomists for standard genome sequencing and annotation.</title>
        <authorList>
            <consortium name="The Broad Institute Genomics Platform"/>
            <consortium name="The Broad Institute Genome Sequencing Center for Infectious Disease"/>
            <person name="Wu L."/>
            <person name="Ma J."/>
        </authorList>
    </citation>
    <scope>NUCLEOTIDE SEQUENCE [LARGE SCALE GENOMIC DNA]</scope>
    <source>
        <strain evidence="10">JCM 17626</strain>
    </source>
</reference>
<evidence type="ECO:0000256" key="1">
    <source>
        <dbReference type="ARBA" id="ARBA00000085"/>
    </source>
</evidence>
<protein>
    <recommendedName>
        <fullName evidence="2">histidine kinase</fullName>
        <ecNumber evidence="2">2.7.13.3</ecNumber>
    </recommendedName>
</protein>
<evidence type="ECO:0000256" key="5">
    <source>
        <dbReference type="ARBA" id="ARBA00023012"/>
    </source>
</evidence>
<accession>A0ABP8BQ99</accession>
<dbReference type="EC" id="2.7.13.3" evidence="2"/>
<feature type="repeat" description="TPR" evidence="6">
    <location>
        <begin position="97"/>
        <end position="130"/>
    </location>
</feature>
<dbReference type="Gene3D" id="3.30.565.10">
    <property type="entry name" value="Histidine kinase-like ATPase, C-terminal domain"/>
    <property type="match status" value="1"/>
</dbReference>
<organism evidence="9 10">
    <name type="scientific">Pedobacter jeongneungensis</name>
    <dbReference type="NCBI Taxonomy" id="947309"/>
    <lineage>
        <taxon>Bacteria</taxon>
        <taxon>Pseudomonadati</taxon>
        <taxon>Bacteroidota</taxon>
        <taxon>Sphingobacteriia</taxon>
        <taxon>Sphingobacteriales</taxon>
        <taxon>Sphingobacteriaceae</taxon>
        <taxon>Pedobacter</taxon>
    </lineage>
</organism>
<keyword evidence="3" id="KW-0808">Transferase</keyword>
<keyword evidence="7" id="KW-0472">Membrane</keyword>
<dbReference type="Pfam" id="PF02518">
    <property type="entry name" value="HATPase_c"/>
    <property type="match status" value="1"/>
</dbReference>
<evidence type="ECO:0000256" key="4">
    <source>
        <dbReference type="ARBA" id="ARBA00022777"/>
    </source>
</evidence>
<dbReference type="PROSITE" id="PS50005">
    <property type="entry name" value="TPR"/>
    <property type="match status" value="1"/>
</dbReference>
<dbReference type="SMART" id="SM00387">
    <property type="entry name" value="HATPase_c"/>
    <property type="match status" value="1"/>
</dbReference>
<gene>
    <name evidence="9" type="ORF">GCM10022289_46110</name>
</gene>
<dbReference type="PROSITE" id="PS50109">
    <property type="entry name" value="HIS_KIN"/>
    <property type="match status" value="1"/>
</dbReference>
<dbReference type="SMART" id="SM00028">
    <property type="entry name" value="TPR"/>
    <property type="match status" value="3"/>
</dbReference>
<feature type="domain" description="Histidine kinase" evidence="8">
    <location>
        <begin position="403"/>
        <end position="621"/>
    </location>
</feature>
<dbReference type="InterPro" id="IPR011990">
    <property type="entry name" value="TPR-like_helical_dom_sf"/>
</dbReference>
<keyword evidence="5" id="KW-0902">Two-component regulatory system</keyword>
<dbReference type="Gene3D" id="1.10.287.130">
    <property type="match status" value="1"/>
</dbReference>
<dbReference type="Gene3D" id="1.25.40.10">
    <property type="entry name" value="Tetratricopeptide repeat domain"/>
    <property type="match status" value="2"/>
</dbReference>
<evidence type="ECO:0000256" key="6">
    <source>
        <dbReference type="PROSITE-ProRule" id="PRU00339"/>
    </source>
</evidence>
<keyword evidence="10" id="KW-1185">Reference proteome</keyword>
<evidence type="ECO:0000313" key="9">
    <source>
        <dbReference type="EMBL" id="GAA4213644.1"/>
    </source>
</evidence>
<sequence>MKKAGLNHYRLHQTHAYIDTLNRISYLYFKENPDSSWFYADKAYKLAINDQYLYGQAKAKLNFSGNYYYKNNYDKAFIELYDAYKIATKTSDQALIAICLNDIGLAYVQQKNYPIALKHFYRALELSTKIKDYNTQMLNEFNLGFCYAILFGKYKKQAYFNNSFKHYQLAQAIAKNINNQTYFFTCYNRLGDLFILKQDYKKGIKYFETVLYNQKEVSDWELGATYTSMAKANIGLKKFDNAIKFAELGFSIAKKNKDQINIEKSLSLLAKAYQEKGNFKKAYEILDQKAHYATLASDEEAKKRVNELLIIQKNLENQYLTKEITAQEKNIHLNRLLIIISISFLSLVSILLAIVYLKSKQQSKLNRLLADNNIDILQQKDLIAQQNIELQNNDDYKNKLILVIGHDLRSPFATTLQATRFFKEGDFSKEELNLFIDDFQEKILSSLEMLNDLITWTKSNKSTRANRIPYKLSSVTDLVIKELAQTSLLKQISLNHYHSTINDIVLIDEKQVMVILRNLITNAIKFTKPKGNIEIFYSAETATNNIFLHIKDNGIGMDQKKAAKLFAVFGDEMSSRGTAGESGSGIGLSLVSDFARLNDIKIQMKTQENGGTEFILGFTLV</sequence>
<dbReference type="InterPro" id="IPR019734">
    <property type="entry name" value="TPR_rpt"/>
</dbReference>
<dbReference type="Proteomes" id="UP001501772">
    <property type="component" value="Unassembled WGS sequence"/>
</dbReference>
<dbReference type="SUPFAM" id="SSF55874">
    <property type="entry name" value="ATPase domain of HSP90 chaperone/DNA topoisomerase II/histidine kinase"/>
    <property type="match status" value="1"/>
</dbReference>
<keyword evidence="7" id="KW-0812">Transmembrane</keyword>
<dbReference type="InterPro" id="IPR003594">
    <property type="entry name" value="HATPase_dom"/>
</dbReference>
<dbReference type="SUPFAM" id="SSF47384">
    <property type="entry name" value="Homodimeric domain of signal transducing histidine kinase"/>
    <property type="match status" value="1"/>
</dbReference>
<dbReference type="InterPro" id="IPR036890">
    <property type="entry name" value="HATPase_C_sf"/>
</dbReference>
<dbReference type="PANTHER" id="PTHR43711:SF1">
    <property type="entry name" value="HISTIDINE KINASE 1"/>
    <property type="match status" value="1"/>
</dbReference>
<dbReference type="EMBL" id="BAABBY010000016">
    <property type="protein sequence ID" value="GAA4213644.1"/>
    <property type="molecule type" value="Genomic_DNA"/>
</dbReference>
<evidence type="ECO:0000259" key="8">
    <source>
        <dbReference type="PROSITE" id="PS50109"/>
    </source>
</evidence>
<dbReference type="PANTHER" id="PTHR43711">
    <property type="entry name" value="TWO-COMPONENT HISTIDINE KINASE"/>
    <property type="match status" value="1"/>
</dbReference>
<keyword evidence="7" id="KW-1133">Transmembrane helix</keyword>
<keyword evidence="6" id="KW-0802">TPR repeat</keyword>
<evidence type="ECO:0000256" key="2">
    <source>
        <dbReference type="ARBA" id="ARBA00012438"/>
    </source>
</evidence>
<dbReference type="InterPro" id="IPR036097">
    <property type="entry name" value="HisK_dim/P_sf"/>
</dbReference>
<feature type="transmembrane region" description="Helical" evidence="7">
    <location>
        <begin position="336"/>
        <end position="357"/>
    </location>
</feature>
<dbReference type="InterPro" id="IPR050736">
    <property type="entry name" value="Sensor_HK_Regulatory"/>
</dbReference>